<dbReference type="EMBL" id="CAQM01000331">
    <property type="protein sequence ID" value="CCQ61523.1"/>
    <property type="molecule type" value="Genomic_DNA"/>
</dbReference>
<gene>
    <name evidence="1" type="ORF">CWATWH0401_138</name>
</gene>
<proteinExistence type="predicted"/>
<dbReference type="Gene3D" id="1.10.606.10">
    <property type="entry name" value="Vanadium-containing Chloroperoxidase, domain 2"/>
    <property type="match status" value="1"/>
</dbReference>
<dbReference type="InterPro" id="IPR016119">
    <property type="entry name" value="Br/Cl_peroxidase_C"/>
</dbReference>
<sequence>MTTFPEWLDVQNGADVRGLETYTNGTGAMRLIVLLPRLGI</sequence>
<reference evidence="1 2" key="1">
    <citation type="submission" date="2013-01" db="EMBL/GenBank/DDBJ databases">
        <authorList>
            <person name="Bench S."/>
        </authorList>
    </citation>
    <scope>NUCLEOTIDE SEQUENCE [LARGE SCALE GENOMIC DNA]</scope>
    <source>
        <strain evidence="1 2">WH 0401</strain>
    </source>
</reference>
<evidence type="ECO:0000313" key="1">
    <source>
        <dbReference type="EMBL" id="CCQ61523.1"/>
    </source>
</evidence>
<organism evidence="1 2">
    <name type="scientific">Crocosphaera watsonii WH 0401</name>
    <dbReference type="NCBI Taxonomy" id="555881"/>
    <lineage>
        <taxon>Bacteria</taxon>
        <taxon>Bacillati</taxon>
        <taxon>Cyanobacteriota</taxon>
        <taxon>Cyanophyceae</taxon>
        <taxon>Oscillatoriophycideae</taxon>
        <taxon>Chroococcales</taxon>
        <taxon>Aphanothecaceae</taxon>
        <taxon>Crocosphaera</taxon>
    </lineage>
</organism>
<name>T2J6M7_CROWT</name>
<dbReference type="Proteomes" id="UP000018198">
    <property type="component" value="Unassembled WGS sequence"/>
</dbReference>
<reference evidence="1 2" key="2">
    <citation type="submission" date="2013-09" db="EMBL/GenBank/DDBJ databases">
        <title>Whole genome comparison of six Crocosphaera watsonii strains with differing phenotypes.</title>
        <authorList>
            <person name="Bench S.R."/>
            <person name="Heller P."/>
            <person name="Frank I."/>
            <person name="Arciniega M."/>
            <person name="Shilova I.N."/>
            <person name="Zehr J.P."/>
        </authorList>
    </citation>
    <scope>NUCLEOTIDE SEQUENCE [LARGE SCALE GENOMIC DNA]</scope>
    <source>
        <strain evidence="1 2">WH 0401</strain>
    </source>
</reference>
<dbReference type="AlphaFoldDB" id="T2J6M7"/>
<dbReference type="GO" id="GO:0004601">
    <property type="term" value="F:peroxidase activity"/>
    <property type="evidence" value="ECO:0007669"/>
    <property type="project" value="InterPro"/>
</dbReference>
<evidence type="ECO:0000313" key="2">
    <source>
        <dbReference type="Proteomes" id="UP000018198"/>
    </source>
</evidence>
<accession>T2J6M7</accession>
<comment type="caution">
    <text evidence="1">The sequence shown here is derived from an EMBL/GenBank/DDBJ whole genome shotgun (WGS) entry which is preliminary data.</text>
</comment>
<protein>
    <submittedName>
        <fullName evidence="1">Uncharacterized protein</fullName>
    </submittedName>
</protein>